<accession>A0A432AV18</accession>
<gene>
    <name evidence="4" type="ORF">EKD02_05175</name>
</gene>
<comment type="caution">
    <text evidence="4">The sequence shown here is derived from an EMBL/GenBank/DDBJ whole genome shotgun (WGS) entry which is preliminary data.</text>
</comment>
<evidence type="ECO:0000256" key="1">
    <source>
        <dbReference type="ARBA" id="ARBA00022801"/>
    </source>
</evidence>
<dbReference type="InterPro" id="IPR012338">
    <property type="entry name" value="Beta-lactam/transpept-like"/>
</dbReference>
<dbReference type="InterPro" id="IPR001466">
    <property type="entry name" value="Beta-lactam-related"/>
</dbReference>
<dbReference type="GO" id="GO:0016787">
    <property type="term" value="F:hydrolase activity"/>
    <property type="evidence" value="ECO:0007669"/>
    <property type="project" value="UniProtKB-KW"/>
</dbReference>
<dbReference type="Gene3D" id="3.40.710.10">
    <property type="entry name" value="DD-peptidase/beta-lactamase superfamily"/>
    <property type="match status" value="1"/>
</dbReference>
<dbReference type="Pfam" id="PF00144">
    <property type="entry name" value="Beta-lactamase"/>
    <property type="match status" value="1"/>
</dbReference>
<evidence type="ECO:0000313" key="4">
    <source>
        <dbReference type="EMBL" id="RTY38472.1"/>
    </source>
</evidence>
<organism evidence="4 5">
    <name type="scientific">Chlorobium phaeovibrioides</name>
    <dbReference type="NCBI Taxonomy" id="1094"/>
    <lineage>
        <taxon>Bacteria</taxon>
        <taxon>Pseudomonadati</taxon>
        <taxon>Chlorobiota</taxon>
        <taxon>Chlorobiia</taxon>
        <taxon>Chlorobiales</taxon>
        <taxon>Chlorobiaceae</taxon>
        <taxon>Chlorobium/Pelodictyon group</taxon>
        <taxon>Chlorobium</taxon>
    </lineage>
</organism>
<protein>
    <submittedName>
        <fullName evidence="4">Class A beta-lactamase-related serine hydrolase</fullName>
    </submittedName>
</protein>
<dbReference type="EMBL" id="RXYK01000005">
    <property type="protein sequence ID" value="RTY38472.1"/>
    <property type="molecule type" value="Genomic_DNA"/>
</dbReference>
<keyword evidence="1 4" id="KW-0378">Hydrolase</keyword>
<evidence type="ECO:0000259" key="3">
    <source>
        <dbReference type="Pfam" id="PF00144"/>
    </source>
</evidence>
<evidence type="ECO:0000256" key="2">
    <source>
        <dbReference type="SAM" id="SignalP"/>
    </source>
</evidence>
<feature type="chain" id="PRO_5019387764" evidence="2">
    <location>
        <begin position="39"/>
        <end position="409"/>
    </location>
</feature>
<dbReference type="PANTHER" id="PTHR43283">
    <property type="entry name" value="BETA-LACTAMASE-RELATED"/>
    <property type="match status" value="1"/>
</dbReference>
<dbReference type="AlphaFoldDB" id="A0A432AV18"/>
<feature type="signal peptide" evidence="2">
    <location>
        <begin position="1"/>
        <end position="38"/>
    </location>
</feature>
<reference evidence="4 5" key="1">
    <citation type="submission" date="2018-12" db="EMBL/GenBank/DDBJ databases">
        <authorList>
            <person name="Lunina O.N."/>
            <person name="Grouzdev D.S."/>
            <person name="Gorlenko V.M."/>
            <person name="Savvichev A.S."/>
        </authorList>
    </citation>
    <scope>NUCLEOTIDE SEQUENCE [LARGE SCALE GENOMIC DNA]</scope>
    <source>
        <strain evidence="4 5">BrKhr-17</strain>
    </source>
</reference>
<dbReference type="PANTHER" id="PTHR43283:SF11">
    <property type="entry name" value="BETA-LACTAMASE-RELATED DOMAIN-CONTAINING PROTEIN"/>
    <property type="match status" value="1"/>
</dbReference>
<dbReference type="InterPro" id="IPR050789">
    <property type="entry name" value="Diverse_Enzym_Activities"/>
</dbReference>
<proteinExistence type="predicted"/>
<dbReference type="SUPFAM" id="SSF56601">
    <property type="entry name" value="beta-lactamase/transpeptidase-like"/>
    <property type="match status" value="1"/>
</dbReference>
<dbReference type="RefSeq" id="WP_126384242.1">
    <property type="nucleotide sequence ID" value="NZ_RXYK01000005.1"/>
</dbReference>
<name>A0A432AV18_CHLPH</name>
<sequence>MSASRFFKRRQVDHPSPAGRGVKALLLLLCLAALPSIAPGHDFTPVEKLLQEGVKKQVFPGASIAVFHKGETVFHQAFGNTRCTRHPTPADTTTIYDLASLTKVIATTAIAMQLAERDSLDIDRPASHYLPEFGNNGKERITIRQLLTHTSGLRSHADYIDSCRTQSELFRAVINDTPVTEPGTLTAYSDNGFIVLGKIIEAITRRSLADNFRTRFSGPLSLHSTCFTPGRELQSRVAPTSRTNAWNLNWKRPLVNDLNAAIMGGVAGHAGLFGTTGDLLRFTRMLMEGGELEGKRYFKASTIRRFTRREGKQERALGWDLRSQEGYASTGPEFSEKSWGHLGFTGTSLWIDPEKDLAVIMLSNRVCPSPENKAIKEFRPLLHTAVARSLGYGPAPQEQEKPLRQKSHP</sequence>
<feature type="domain" description="Beta-lactamase-related" evidence="3">
    <location>
        <begin position="46"/>
        <end position="372"/>
    </location>
</feature>
<keyword evidence="2" id="KW-0732">Signal</keyword>
<dbReference type="Proteomes" id="UP000279908">
    <property type="component" value="Unassembled WGS sequence"/>
</dbReference>
<evidence type="ECO:0000313" key="5">
    <source>
        <dbReference type="Proteomes" id="UP000279908"/>
    </source>
</evidence>